<dbReference type="EMBL" id="CAJNOU010005054">
    <property type="protein sequence ID" value="CAF1464883.1"/>
    <property type="molecule type" value="Genomic_DNA"/>
</dbReference>
<dbReference type="InterPro" id="IPR016024">
    <property type="entry name" value="ARM-type_fold"/>
</dbReference>
<dbReference type="InterPro" id="IPR001810">
    <property type="entry name" value="F-box_dom"/>
</dbReference>
<dbReference type="GO" id="GO:0010265">
    <property type="term" value="P:SCF complex assembly"/>
    <property type="evidence" value="ECO:0007669"/>
    <property type="project" value="InterPro"/>
</dbReference>
<dbReference type="InterPro" id="IPR011989">
    <property type="entry name" value="ARM-like"/>
</dbReference>
<feature type="domain" description="F-box" evidence="3">
    <location>
        <begin position="234"/>
        <end position="281"/>
    </location>
</feature>
<comment type="caution">
    <text evidence="4">The sequence shown here is derived from an EMBL/GenBank/DDBJ whole genome shotgun (WGS) entry which is preliminary data.</text>
</comment>
<proteinExistence type="predicted"/>
<evidence type="ECO:0000259" key="3">
    <source>
        <dbReference type="PROSITE" id="PS50181"/>
    </source>
</evidence>
<evidence type="ECO:0000256" key="1">
    <source>
        <dbReference type="ARBA" id="ARBA00022737"/>
    </source>
</evidence>
<dbReference type="Proteomes" id="UP000663889">
    <property type="component" value="Unassembled WGS sequence"/>
</dbReference>
<evidence type="ECO:0000313" key="4">
    <source>
        <dbReference type="EMBL" id="CAF1464883.1"/>
    </source>
</evidence>
<dbReference type="PROSITE" id="PS50181">
    <property type="entry name" value="FBOX"/>
    <property type="match status" value="1"/>
</dbReference>
<protein>
    <recommendedName>
        <fullName evidence="3">F-box domain-containing protein</fullName>
    </recommendedName>
</protein>
<sequence length="763" mass="88850">MSSNDKDLRFQAVANLMNDLRQQSFKLDDDSEYHVVQGVLKLLEDTNSEVLNQVVQCIALLLYKVNGLSFNRISDALCSTFKNVSTDTEKLHDMKVTSLKTIFASLLQQQQAIQIFNPPNIIMDHLVTVIVESSRTKANRSNGRLHNAGHGEIEILDLIRDTLSTTPDARYKFFLCHVPLSRILRKNLESPRADIRPRVPILIKKTRRSMSIKEDTNSEVKNQTVQSFEPLLYKVGLLDLPNEILVMIFTKLDNIDVLYSLLDVDNQRLDIIAQENTFTNTLKFLIITLTDDILSLTDSIVDRFCTNILPRIHQNVKSLILDSLSMERILLVGDYPNLTEIKLFNFNDKIVSRYFTVETPFRCIFQRQITDLILVFENDFNEILEKNYTTDHLSIMGSFPRFFPPLVLHNLPSTTFFSSTLNKLYINLMTYDDCLALLDGRLKQLTTLIVTIDKIEYSSNVYNLNNLPNLKCFSLTTSCCSTVLYDTQILSLFRRMLNLEELTLYITIKNRTTLIDGIHISNEILVHMPRLHIFNFCISTNINMDHLGHYLSKDDIQRTFTNTIYRQVDCIISHGYNIATYCVFSLPFMFDCLESIGNTFPNIIFSNVTRLTVNDIVPFKHEFFHRIAWSFPLLKHLWVINHEPQGSKSDKLKFNYNQFYSIVKFPYLISLRLDTTYIHYTDQFLNETKTHLPRLTKLTICYNDLYMVTRNFRRGITRLNCRKIKQLIFNTIIMPRIKRSKSFNDYFPVLESFVCPLLYEYNG</sequence>
<dbReference type="Gene3D" id="1.25.10.10">
    <property type="entry name" value="Leucine-rich Repeat Variant"/>
    <property type="match status" value="1"/>
</dbReference>
<dbReference type="AlphaFoldDB" id="A0A815QLH8"/>
<keyword evidence="2" id="KW-0833">Ubl conjugation pathway</keyword>
<accession>A0A815QLH8</accession>
<keyword evidence="1" id="KW-0677">Repeat</keyword>
<gene>
    <name evidence="4" type="ORF">SEV965_LOCUS34354</name>
</gene>
<organism evidence="4 5">
    <name type="scientific">Rotaria sordida</name>
    <dbReference type="NCBI Taxonomy" id="392033"/>
    <lineage>
        <taxon>Eukaryota</taxon>
        <taxon>Metazoa</taxon>
        <taxon>Spiralia</taxon>
        <taxon>Gnathifera</taxon>
        <taxon>Rotifera</taxon>
        <taxon>Eurotatoria</taxon>
        <taxon>Bdelloidea</taxon>
        <taxon>Philodinida</taxon>
        <taxon>Philodinidae</taxon>
        <taxon>Rotaria</taxon>
    </lineage>
</organism>
<reference evidence="4" key="1">
    <citation type="submission" date="2021-02" db="EMBL/GenBank/DDBJ databases">
        <authorList>
            <person name="Nowell W R."/>
        </authorList>
    </citation>
    <scope>NUCLEOTIDE SEQUENCE</scope>
</reference>
<evidence type="ECO:0000256" key="2">
    <source>
        <dbReference type="ARBA" id="ARBA00022786"/>
    </source>
</evidence>
<dbReference type="InterPro" id="IPR039852">
    <property type="entry name" value="CAND1/CAND2"/>
</dbReference>
<evidence type="ECO:0000313" key="5">
    <source>
        <dbReference type="Proteomes" id="UP000663889"/>
    </source>
</evidence>
<dbReference type="SUPFAM" id="SSF48371">
    <property type="entry name" value="ARM repeat"/>
    <property type="match status" value="1"/>
</dbReference>
<dbReference type="PANTHER" id="PTHR12696">
    <property type="entry name" value="TIP120"/>
    <property type="match status" value="1"/>
</dbReference>
<name>A0A815QLH8_9BILA</name>